<dbReference type="NCBIfam" id="NF005559">
    <property type="entry name" value="PRK07231.1"/>
    <property type="match status" value="1"/>
</dbReference>
<evidence type="ECO:0000256" key="1">
    <source>
        <dbReference type="ARBA" id="ARBA00006484"/>
    </source>
</evidence>
<dbReference type="Pfam" id="PF13561">
    <property type="entry name" value="adh_short_C2"/>
    <property type="match status" value="1"/>
</dbReference>
<dbReference type="InterPro" id="IPR036291">
    <property type="entry name" value="NAD(P)-bd_dom_sf"/>
</dbReference>
<dbReference type="PRINTS" id="PR00081">
    <property type="entry name" value="GDHRDH"/>
</dbReference>
<dbReference type="Proteomes" id="UP000509579">
    <property type="component" value="Chromosome"/>
</dbReference>
<dbReference type="GO" id="GO:0032787">
    <property type="term" value="P:monocarboxylic acid metabolic process"/>
    <property type="evidence" value="ECO:0007669"/>
    <property type="project" value="UniProtKB-ARBA"/>
</dbReference>
<dbReference type="FunFam" id="3.40.50.720:FF:000084">
    <property type="entry name" value="Short-chain dehydrogenase reductase"/>
    <property type="match status" value="1"/>
</dbReference>
<dbReference type="InterPro" id="IPR002347">
    <property type="entry name" value="SDR_fam"/>
</dbReference>
<proteinExistence type="inferred from homology"/>
<dbReference type="InterPro" id="IPR020904">
    <property type="entry name" value="Sc_DH/Rdtase_CS"/>
</dbReference>
<evidence type="ECO:0000313" key="3">
    <source>
        <dbReference type="Proteomes" id="UP000509579"/>
    </source>
</evidence>
<accession>A0A6N1X5G1</accession>
<gene>
    <name evidence="2" type="ORF">HUK68_17600</name>
</gene>
<comment type="similarity">
    <text evidence="1">Belongs to the short-chain dehydrogenases/reductases (SDR) family.</text>
</comment>
<dbReference type="SUPFAM" id="SSF51735">
    <property type="entry name" value="NAD(P)-binding Rossmann-fold domains"/>
    <property type="match status" value="1"/>
</dbReference>
<evidence type="ECO:0000313" key="2">
    <source>
        <dbReference type="EMBL" id="QKV54557.1"/>
    </source>
</evidence>
<dbReference type="Gene3D" id="3.40.50.720">
    <property type="entry name" value="NAD(P)-binding Rossmann-like Domain"/>
    <property type="match status" value="1"/>
</dbReference>
<name>A0A6N1X5G1_9BURK</name>
<organism evidence="2 3">
    <name type="scientific">Comamonas antarctica</name>
    <dbReference type="NCBI Taxonomy" id="2743470"/>
    <lineage>
        <taxon>Bacteria</taxon>
        <taxon>Pseudomonadati</taxon>
        <taxon>Pseudomonadota</taxon>
        <taxon>Betaproteobacteria</taxon>
        <taxon>Burkholderiales</taxon>
        <taxon>Comamonadaceae</taxon>
        <taxon>Comamonas</taxon>
    </lineage>
</organism>
<dbReference type="KEGG" id="aant:HUK68_17600"/>
<dbReference type="InterPro" id="IPR050259">
    <property type="entry name" value="SDR"/>
</dbReference>
<dbReference type="EMBL" id="CP054840">
    <property type="protein sequence ID" value="QKV54557.1"/>
    <property type="molecule type" value="Genomic_DNA"/>
</dbReference>
<dbReference type="RefSeq" id="WP_175505357.1">
    <property type="nucleotide sequence ID" value="NZ_CAURQT010000006.1"/>
</dbReference>
<dbReference type="PANTHER" id="PTHR42879">
    <property type="entry name" value="3-OXOACYL-(ACYL-CARRIER-PROTEIN) REDUCTASE"/>
    <property type="match status" value="1"/>
</dbReference>
<dbReference type="AlphaFoldDB" id="A0A6N1X5G1"/>
<dbReference type="CDD" id="cd05233">
    <property type="entry name" value="SDR_c"/>
    <property type="match status" value="1"/>
</dbReference>
<protein>
    <submittedName>
        <fullName evidence="2">SDR family oxidoreductase</fullName>
    </submittedName>
</protein>
<keyword evidence="3" id="KW-1185">Reference proteome</keyword>
<reference evidence="2 3" key="1">
    <citation type="submission" date="2020-06" db="EMBL/GenBank/DDBJ databases">
        <title>Acidovorax antarctica sp. nov., isolated from Corinth ice sheet soil, Antarctic Fields Peninsula.</title>
        <authorList>
            <person name="Xu Q."/>
            <person name="Peng F."/>
        </authorList>
    </citation>
    <scope>NUCLEOTIDE SEQUENCE [LARGE SCALE GENOMIC DNA]</scope>
    <source>
        <strain evidence="2 3">16-35-5</strain>
    </source>
</reference>
<dbReference type="PRINTS" id="PR00080">
    <property type="entry name" value="SDRFAMILY"/>
</dbReference>
<dbReference type="PROSITE" id="PS00061">
    <property type="entry name" value="ADH_SHORT"/>
    <property type="match status" value="1"/>
</dbReference>
<sequence length="251" mass="25853">MYTPLAGKIALVTGAGSGIGRAHCELLAARGAAVIVNDLHEDGAQETVARVRAAGGQALACIADVARSASVAQAFAAAQQQLGAVDILVNNAGIPGGMKPLEDIDEAAIDAMLAVTVKGAMLCTQAVLPGMKQRRGGRIINTASITAYGTHRNVSAYAAAKGAIISLTRAWAREFAEWNILVNAVAPGRVQTPMSAELSANPEYAREVQLRVPLARRAQPAEIASVVAFLASPDADYMTGQVLGPNGGEVM</sequence>
<dbReference type="PANTHER" id="PTHR42879:SF2">
    <property type="entry name" value="3-OXOACYL-[ACYL-CARRIER-PROTEIN] REDUCTASE FABG"/>
    <property type="match status" value="1"/>
</dbReference>